<accession>A0A1B0BNC4</accession>
<keyword evidence="2" id="KW-1185">Reference proteome</keyword>
<organism evidence="1 2">
    <name type="scientific">Glossina palpalis gambiensis</name>
    <dbReference type="NCBI Taxonomy" id="67801"/>
    <lineage>
        <taxon>Eukaryota</taxon>
        <taxon>Metazoa</taxon>
        <taxon>Ecdysozoa</taxon>
        <taxon>Arthropoda</taxon>
        <taxon>Hexapoda</taxon>
        <taxon>Insecta</taxon>
        <taxon>Pterygota</taxon>
        <taxon>Neoptera</taxon>
        <taxon>Endopterygota</taxon>
        <taxon>Diptera</taxon>
        <taxon>Brachycera</taxon>
        <taxon>Muscomorpha</taxon>
        <taxon>Hippoboscoidea</taxon>
        <taxon>Glossinidae</taxon>
        <taxon>Glossina</taxon>
    </lineage>
</organism>
<dbReference type="VEuPathDB" id="VectorBase:GPPI035485"/>
<name>A0A1B0BNC4_9MUSC</name>
<dbReference type="Proteomes" id="UP000092460">
    <property type="component" value="Unassembled WGS sequence"/>
</dbReference>
<reference evidence="1" key="2">
    <citation type="submission" date="2020-05" db="UniProtKB">
        <authorList>
            <consortium name="EnsemblMetazoa"/>
        </authorList>
    </citation>
    <scope>IDENTIFICATION</scope>
    <source>
        <strain evidence="1">IAEA</strain>
    </source>
</reference>
<reference evidence="2" key="1">
    <citation type="submission" date="2015-01" db="EMBL/GenBank/DDBJ databases">
        <authorList>
            <person name="Aksoy S."/>
            <person name="Warren W."/>
            <person name="Wilson R.K."/>
        </authorList>
    </citation>
    <scope>NUCLEOTIDE SEQUENCE [LARGE SCALE GENOMIC DNA]</scope>
    <source>
        <strain evidence="2">IAEA</strain>
    </source>
</reference>
<dbReference type="EMBL" id="JXJN01017335">
    <property type="status" value="NOT_ANNOTATED_CDS"/>
    <property type="molecule type" value="Genomic_DNA"/>
</dbReference>
<evidence type="ECO:0000313" key="1">
    <source>
        <dbReference type="EnsemblMetazoa" id="GPPI035485-PA"/>
    </source>
</evidence>
<evidence type="ECO:0000313" key="2">
    <source>
        <dbReference type="Proteomes" id="UP000092460"/>
    </source>
</evidence>
<proteinExistence type="predicted"/>
<sequence>MLSPYHTLYKIKSNSNGDSTIANNANMCIVITLENGLNDNNIIYRNTFTKGACRTSTNTRASASACASAITFTKHKCMYSLEGLRVCLMLAAAAAAAAGAASAPSTPTAEAIVMVVVVEVVVQTIWKLVRLAFSWLFDVSPLVSRLMVCVTKRKTMLNIENQNKPLKKYAAFKEMRSLFNDIYYIYTILYYRTYSDYNCYK</sequence>
<protein>
    <submittedName>
        <fullName evidence="1">Uncharacterized protein</fullName>
    </submittedName>
</protein>
<dbReference type="AlphaFoldDB" id="A0A1B0BNC4"/>
<dbReference type="EnsemblMetazoa" id="GPPI035485-RA">
    <property type="protein sequence ID" value="GPPI035485-PA"/>
    <property type="gene ID" value="GPPI035485"/>
</dbReference>